<keyword evidence="13" id="KW-1185">Reference proteome</keyword>
<keyword evidence="8 10" id="KW-0717">Septation</keyword>
<keyword evidence="9 10" id="KW-0131">Cell cycle</keyword>
<protein>
    <recommendedName>
        <fullName evidence="10">Probable GTP-binding protein EngB</fullName>
    </recommendedName>
</protein>
<evidence type="ECO:0000256" key="3">
    <source>
        <dbReference type="ARBA" id="ARBA00022618"/>
    </source>
</evidence>
<accession>A0A934RBX3</accession>
<evidence type="ECO:0000256" key="2">
    <source>
        <dbReference type="ARBA" id="ARBA00009638"/>
    </source>
</evidence>
<evidence type="ECO:0000313" key="12">
    <source>
        <dbReference type="EMBL" id="MBK1828809.1"/>
    </source>
</evidence>
<proteinExistence type="inferred from homology"/>
<dbReference type="PANTHER" id="PTHR11649:SF13">
    <property type="entry name" value="ENGB-TYPE G DOMAIN-CONTAINING PROTEIN"/>
    <property type="match status" value="1"/>
</dbReference>
<comment type="cofactor">
    <cofactor evidence="1">
        <name>Mg(2+)</name>
        <dbReference type="ChEBI" id="CHEBI:18420"/>
    </cofactor>
</comment>
<evidence type="ECO:0000256" key="9">
    <source>
        <dbReference type="ARBA" id="ARBA00023306"/>
    </source>
</evidence>
<dbReference type="GO" id="GO:0000917">
    <property type="term" value="P:division septum assembly"/>
    <property type="evidence" value="ECO:0007669"/>
    <property type="project" value="UniProtKB-KW"/>
</dbReference>
<dbReference type="SUPFAM" id="SSF52540">
    <property type="entry name" value="P-loop containing nucleoside triphosphate hydrolases"/>
    <property type="match status" value="1"/>
</dbReference>
<evidence type="ECO:0000256" key="4">
    <source>
        <dbReference type="ARBA" id="ARBA00022723"/>
    </source>
</evidence>
<evidence type="ECO:0000256" key="5">
    <source>
        <dbReference type="ARBA" id="ARBA00022741"/>
    </source>
</evidence>
<dbReference type="Gene3D" id="3.40.50.300">
    <property type="entry name" value="P-loop containing nucleotide triphosphate hydrolases"/>
    <property type="match status" value="1"/>
</dbReference>
<feature type="domain" description="EngB-type G" evidence="11">
    <location>
        <begin position="22"/>
        <end position="197"/>
    </location>
</feature>
<dbReference type="InterPro" id="IPR027417">
    <property type="entry name" value="P-loop_NTPase"/>
</dbReference>
<comment type="similarity">
    <text evidence="2 10">Belongs to the TRAFAC class TrmE-Era-EngA-EngB-Septin-like GTPase superfamily. EngB GTPase family.</text>
</comment>
<keyword evidence="5 10" id="KW-0547">Nucleotide-binding</keyword>
<dbReference type="Pfam" id="PF01926">
    <property type="entry name" value="MMR_HSR1"/>
    <property type="match status" value="1"/>
</dbReference>
<dbReference type="Proteomes" id="UP000658278">
    <property type="component" value="Unassembled WGS sequence"/>
</dbReference>
<keyword evidence="6" id="KW-0460">Magnesium</keyword>
<dbReference type="InterPro" id="IPR005225">
    <property type="entry name" value="Small_GTP-bd"/>
</dbReference>
<organism evidence="12 13">
    <name type="scientific">Haloferula rosea</name>
    <dbReference type="NCBI Taxonomy" id="490093"/>
    <lineage>
        <taxon>Bacteria</taxon>
        <taxon>Pseudomonadati</taxon>
        <taxon>Verrucomicrobiota</taxon>
        <taxon>Verrucomicrobiia</taxon>
        <taxon>Verrucomicrobiales</taxon>
        <taxon>Verrucomicrobiaceae</taxon>
        <taxon>Haloferula</taxon>
    </lineage>
</organism>
<dbReference type="AlphaFoldDB" id="A0A934RBX3"/>
<sequence length="197" mass="21719">MKIHTSEFLKSAADLEGCPESELPEFAFIGRSNVGKSSLLNMLTRSKGLAKVSSTPGATQLINYFTINESWFMVDLPGYGYSKTPQKVRDGFQVMVSEYLANRHSLRCVFVLVDSRHTPQKIDLDFAEWLANAGVPFVLAFTKIDKSKAGKVKSNVAAFLKSLSDRVDGEPRTFLTSAEKGTGRGEVLDFIDQALKS</sequence>
<dbReference type="NCBIfam" id="TIGR00231">
    <property type="entry name" value="small_GTP"/>
    <property type="match status" value="1"/>
</dbReference>
<keyword evidence="7 10" id="KW-0342">GTP-binding</keyword>
<dbReference type="InterPro" id="IPR019987">
    <property type="entry name" value="GTP-bd_ribosome_bio_YsxC"/>
</dbReference>
<evidence type="ECO:0000256" key="1">
    <source>
        <dbReference type="ARBA" id="ARBA00001946"/>
    </source>
</evidence>
<comment type="caution">
    <text evidence="12">The sequence shown here is derived from an EMBL/GenBank/DDBJ whole genome shotgun (WGS) entry which is preliminary data.</text>
</comment>
<evidence type="ECO:0000259" key="11">
    <source>
        <dbReference type="PROSITE" id="PS51706"/>
    </source>
</evidence>
<comment type="function">
    <text evidence="10">Necessary for normal cell division and for the maintenance of normal septation.</text>
</comment>
<reference evidence="12" key="1">
    <citation type="submission" date="2021-01" db="EMBL/GenBank/DDBJ databases">
        <title>Modified the classification status of verrucomicrobia.</title>
        <authorList>
            <person name="Feng X."/>
        </authorList>
    </citation>
    <scope>NUCLEOTIDE SEQUENCE</scope>
    <source>
        <strain evidence="12">KCTC 22201</strain>
    </source>
</reference>
<evidence type="ECO:0000256" key="6">
    <source>
        <dbReference type="ARBA" id="ARBA00022842"/>
    </source>
</evidence>
<name>A0A934RBX3_9BACT</name>
<dbReference type="FunFam" id="3.40.50.300:FF:000098">
    <property type="entry name" value="Probable GTP-binding protein EngB"/>
    <property type="match status" value="1"/>
</dbReference>
<dbReference type="HAMAP" id="MF_00321">
    <property type="entry name" value="GTPase_EngB"/>
    <property type="match status" value="1"/>
</dbReference>
<evidence type="ECO:0000256" key="8">
    <source>
        <dbReference type="ARBA" id="ARBA00023210"/>
    </source>
</evidence>
<dbReference type="NCBIfam" id="TIGR03598">
    <property type="entry name" value="GTPase_YsxC"/>
    <property type="match status" value="1"/>
</dbReference>
<dbReference type="GO" id="GO:0005525">
    <property type="term" value="F:GTP binding"/>
    <property type="evidence" value="ECO:0007669"/>
    <property type="project" value="UniProtKB-UniRule"/>
</dbReference>
<gene>
    <name evidence="10" type="primary">engB</name>
    <name evidence="12" type="ORF">JIN81_17370</name>
</gene>
<dbReference type="InterPro" id="IPR030393">
    <property type="entry name" value="G_ENGB_dom"/>
</dbReference>
<evidence type="ECO:0000256" key="10">
    <source>
        <dbReference type="HAMAP-Rule" id="MF_00321"/>
    </source>
</evidence>
<dbReference type="RefSeq" id="WP_200282952.1">
    <property type="nucleotide sequence ID" value="NZ_JAENII010000018.1"/>
</dbReference>
<dbReference type="PROSITE" id="PS51706">
    <property type="entry name" value="G_ENGB"/>
    <property type="match status" value="1"/>
</dbReference>
<dbReference type="PANTHER" id="PTHR11649">
    <property type="entry name" value="MSS1/TRME-RELATED GTP-BINDING PROTEIN"/>
    <property type="match status" value="1"/>
</dbReference>
<evidence type="ECO:0000313" key="13">
    <source>
        <dbReference type="Proteomes" id="UP000658278"/>
    </source>
</evidence>
<dbReference type="CDD" id="cd01876">
    <property type="entry name" value="YihA_EngB"/>
    <property type="match status" value="1"/>
</dbReference>
<dbReference type="GO" id="GO:0046872">
    <property type="term" value="F:metal ion binding"/>
    <property type="evidence" value="ECO:0007669"/>
    <property type="project" value="UniProtKB-KW"/>
</dbReference>
<dbReference type="InterPro" id="IPR006073">
    <property type="entry name" value="GTP-bd"/>
</dbReference>
<dbReference type="EMBL" id="JAENII010000018">
    <property type="protein sequence ID" value="MBK1828809.1"/>
    <property type="molecule type" value="Genomic_DNA"/>
</dbReference>
<keyword evidence="4" id="KW-0479">Metal-binding</keyword>
<evidence type="ECO:0000256" key="7">
    <source>
        <dbReference type="ARBA" id="ARBA00023134"/>
    </source>
</evidence>
<keyword evidence="3 10" id="KW-0132">Cell division</keyword>